<proteinExistence type="predicted"/>
<dbReference type="SUPFAM" id="SSF56112">
    <property type="entry name" value="Protein kinase-like (PK-like)"/>
    <property type="match status" value="1"/>
</dbReference>
<evidence type="ECO:0000313" key="1">
    <source>
        <dbReference type="EMBL" id="KKN30129.1"/>
    </source>
</evidence>
<accession>A0A0F9PIV6</accession>
<sequence length="310" mass="36735">MFLKYIIRNNYKYRRKYVLNKITNFGIDLLKIDIKKIKNKIIKDLKNQIPELVNNKYDFKITQLRSKKNSVVHLVFNKKPLDLPREFVIKIFRTRDIASEINILKRLKNQKIQVPKILLFKNPYLILEKINGVNLSDFINENLMDVKELNDLNSNTLNRITQSIEKLAEWFAFFHEKNIVRKKEVPDILVLNKGNNRLRDFIMDFSKNILYGTDFEESYEGNHLDDLAWICCSLLDTNPGIFEMGDPKQKIELINIFLKKYYQTTSSLQFDFNYLAEKIIEDLNIVIQRRGIPFGLLSKSNSINYISKEI</sequence>
<reference evidence="1" key="1">
    <citation type="journal article" date="2015" name="Nature">
        <title>Complex archaea that bridge the gap between prokaryotes and eukaryotes.</title>
        <authorList>
            <person name="Spang A."/>
            <person name="Saw J.H."/>
            <person name="Jorgensen S.L."/>
            <person name="Zaremba-Niedzwiedzka K."/>
            <person name="Martijn J."/>
            <person name="Lind A.E."/>
            <person name="van Eijk R."/>
            <person name="Schleper C."/>
            <person name="Guy L."/>
            <person name="Ettema T.J."/>
        </authorList>
    </citation>
    <scope>NUCLEOTIDE SEQUENCE</scope>
</reference>
<name>A0A0F9PIV6_9ZZZZ</name>
<evidence type="ECO:0008006" key="2">
    <source>
        <dbReference type="Google" id="ProtNLM"/>
    </source>
</evidence>
<dbReference type="EMBL" id="LAZR01002432">
    <property type="protein sequence ID" value="KKN30129.1"/>
    <property type="molecule type" value="Genomic_DNA"/>
</dbReference>
<dbReference type="InterPro" id="IPR011009">
    <property type="entry name" value="Kinase-like_dom_sf"/>
</dbReference>
<protein>
    <recommendedName>
        <fullName evidence="2">Protein kinase domain-containing protein</fullName>
    </recommendedName>
</protein>
<dbReference type="AlphaFoldDB" id="A0A0F9PIV6"/>
<comment type="caution">
    <text evidence="1">The sequence shown here is derived from an EMBL/GenBank/DDBJ whole genome shotgun (WGS) entry which is preliminary data.</text>
</comment>
<gene>
    <name evidence="1" type="ORF">LCGC14_0837160</name>
</gene>
<organism evidence="1">
    <name type="scientific">marine sediment metagenome</name>
    <dbReference type="NCBI Taxonomy" id="412755"/>
    <lineage>
        <taxon>unclassified sequences</taxon>
        <taxon>metagenomes</taxon>
        <taxon>ecological metagenomes</taxon>
    </lineage>
</organism>